<gene>
    <name evidence="1" type="ORF">Sjap_025517</name>
</gene>
<dbReference type="EMBL" id="JBBNAE010000011">
    <property type="protein sequence ID" value="KAK9085106.1"/>
    <property type="molecule type" value="Genomic_DNA"/>
</dbReference>
<evidence type="ECO:0000313" key="2">
    <source>
        <dbReference type="Proteomes" id="UP001417504"/>
    </source>
</evidence>
<accession>A0AAP0E1X6</accession>
<name>A0AAP0E1X6_9MAGN</name>
<keyword evidence="2" id="KW-1185">Reference proteome</keyword>
<sequence>MSYKCEVRFTLKCQGKMKCPLHTYDPPFFFISSPCRTIPTSPTLFPQELDLTT</sequence>
<proteinExistence type="predicted"/>
<reference evidence="1 2" key="1">
    <citation type="submission" date="2024-01" db="EMBL/GenBank/DDBJ databases">
        <title>Genome assemblies of Stephania.</title>
        <authorList>
            <person name="Yang L."/>
        </authorList>
    </citation>
    <scope>NUCLEOTIDE SEQUENCE [LARGE SCALE GENOMIC DNA]</scope>
    <source>
        <strain evidence="1">QJT</strain>
        <tissue evidence="1">Leaf</tissue>
    </source>
</reference>
<comment type="caution">
    <text evidence="1">The sequence shown here is derived from an EMBL/GenBank/DDBJ whole genome shotgun (WGS) entry which is preliminary data.</text>
</comment>
<dbReference type="AlphaFoldDB" id="A0AAP0E1X6"/>
<dbReference type="Proteomes" id="UP001417504">
    <property type="component" value="Unassembled WGS sequence"/>
</dbReference>
<evidence type="ECO:0000313" key="1">
    <source>
        <dbReference type="EMBL" id="KAK9085106.1"/>
    </source>
</evidence>
<organism evidence="1 2">
    <name type="scientific">Stephania japonica</name>
    <dbReference type="NCBI Taxonomy" id="461633"/>
    <lineage>
        <taxon>Eukaryota</taxon>
        <taxon>Viridiplantae</taxon>
        <taxon>Streptophyta</taxon>
        <taxon>Embryophyta</taxon>
        <taxon>Tracheophyta</taxon>
        <taxon>Spermatophyta</taxon>
        <taxon>Magnoliopsida</taxon>
        <taxon>Ranunculales</taxon>
        <taxon>Menispermaceae</taxon>
        <taxon>Menispermoideae</taxon>
        <taxon>Cissampelideae</taxon>
        <taxon>Stephania</taxon>
    </lineage>
</organism>
<protein>
    <submittedName>
        <fullName evidence="1">Uncharacterized protein</fullName>
    </submittedName>
</protein>